<evidence type="ECO:0000313" key="3">
    <source>
        <dbReference type="Proteomes" id="UP001456524"/>
    </source>
</evidence>
<proteinExistence type="predicted"/>
<name>A0ABR1XQZ3_9PEZI</name>
<dbReference type="EMBL" id="JBBWUH010000006">
    <property type="protein sequence ID" value="KAK8164057.1"/>
    <property type="molecule type" value="Genomic_DNA"/>
</dbReference>
<feature type="region of interest" description="Disordered" evidence="1">
    <location>
        <begin position="36"/>
        <end position="111"/>
    </location>
</feature>
<sequence>MTDLCRPALSEAIMETMIQNRFHELCIQLGIQSEDLAPGPSSQGGDIQPVPLSLNEEREQPPTNAASQGTGPIPLPLPTPPRSPAAREDGPGLQAPHSHQQTPAAPPGLGNNAGMYLPGALEERRIAFCAPRFQQHGLMPPPGLQENEGRYLPQLFFPGAEIPFPPPASAEHRRGPSQQELLEQERRRPMLEQRMEIELRRQETLQMGQRREQQQMPPAEEDGQALPSEFTPRPSLREQQQMPPAEEWARAGLAARTYPRAITSRPRDNERQGVRRGAEAVSSAFGTNRIGAPAGDLPGLIHPRRSAFSKYSLRVLNSRSERL</sequence>
<comment type="caution">
    <text evidence="2">The sequence shown here is derived from an EMBL/GenBank/DDBJ whole genome shotgun (WGS) entry which is preliminary data.</text>
</comment>
<protein>
    <submittedName>
        <fullName evidence="2">Uncharacterized protein</fullName>
    </submittedName>
</protein>
<accession>A0ABR1XQZ3</accession>
<feature type="region of interest" description="Disordered" evidence="1">
    <location>
        <begin position="205"/>
        <end position="239"/>
    </location>
</feature>
<reference evidence="2 3" key="1">
    <citation type="journal article" date="2022" name="G3 (Bethesda)">
        <title>Enemy or ally: a genomic approach to elucidate the lifestyle of Phyllosticta citrichinaensis.</title>
        <authorList>
            <person name="Buijs V.A."/>
            <person name="Groenewald J.Z."/>
            <person name="Haridas S."/>
            <person name="LaButti K.M."/>
            <person name="Lipzen A."/>
            <person name="Martin F.M."/>
            <person name="Barry K."/>
            <person name="Grigoriev I.V."/>
            <person name="Crous P.W."/>
            <person name="Seidl M.F."/>
        </authorList>
    </citation>
    <scope>NUCLEOTIDE SEQUENCE [LARGE SCALE GENOMIC DNA]</scope>
    <source>
        <strain evidence="2 3">CBS 129764</strain>
    </source>
</reference>
<feature type="compositionally biased region" description="Pro residues" evidence="1">
    <location>
        <begin position="73"/>
        <end position="83"/>
    </location>
</feature>
<evidence type="ECO:0000313" key="2">
    <source>
        <dbReference type="EMBL" id="KAK8164057.1"/>
    </source>
</evidence>
<dbReference type="Proteomes" id="UP001456524">
    <property type="component" value="Unassembled WGS sequence"/>
</dbReference>
<organism evidence="2 3">
    <name type="scientific">Phyllosticta citrichinensis</name>
    <dbReference type="NCBI Taxonomy" id="1130410"/>
    <lineage>
        <taxon>Eukaryota</taxon>
        <taxon>Fungi</taxon>
        <taxon>Dikarya</taxon>
        <taxon>Ascomycota</taxon>
        <taxon>Pezizomycotina</taxon>
        <taxon>Dothideomycetes</taxon>
        <taxon>Dothideomycetes incertae sedis</taxon>
        <taxon>Botryosphaeriales</taxon>
        <taxon>Phyllostictaceae</taxon>
        <taxon>Phyllosticta</taxon>
    </lineage>
</organism>
<gene>
    <name evidence="2" type="ORF">IWX90DRAFT_248886</name>
</gene>
<evidence type="ECO:0000256" key="1">
    <source>
        <dbReference type="SAM" id="MobiDB-lite"/>
    </source>
</evidence>
<keyword evidence="3" id="KW-1185">Reference proteome</keyword>